<comment type="caution">
    <text evidence="1">The sequence shown here is derived from an EMBL/GenBank/DDBJ whole genome shotgun (WGS) entry which is preliminary data.</text>
</comment>
<protein>
    <submittedName>
        <fullName evidence="1">Uncharacterized protein</fullName>
    </submittedName>
</protein>
<gene>
    <name evidence="1" type="ORF">LCGC14_1578030</name>
</gene>
<accession>A0A0F9KYM1</accession>
<sequence length="138" mass="14967">MDLPYAEDIGHYWQTGSSSPDVWIEKAKKQIEEVGGTINADAYGSMDGKAAFMIAFSIDGNKFKAIFPVLESKTGKTLAAKRQAATMIYHDIKAKCMVASVLGTKAAFFSYLLLPDGRTANEVATPELTQAFPLLLAQ</sequence>
<organism evidence="1">
    <name type="scientific">marine sediment metagenome</name>
    <dbReference type="NCBI Taxonomy" id="412755"/>
    <lineage>
        <taxon>unclassified sequences</taxon>
        <taxon>metagenomes</taxon>
        <taxon>ecological metagenomes</taxon>
    </lineage>
</organism>
<proteinExistence type="predicted"/>
<name>A0A0F9KYM1_9ZZZZ</name>
<dbReference type="AlphaFoldDB" id="A0A0F9KYM1"/>
<dbReference type="EMBL" id="LAZR01012386">
    <property type="protein sequence ID" value="KKM27108.1"/>
    <property type="molecule type" value="Genomic_DNA"/>
</dbReference>
<evidence type="ECO:0000313" key="1">
    <source>
        <dbReference type="EMBL" id="KKM27108.1"/>
    </source>
</evidence>
<reference evidence="1" key="1">
    <citation type="journal article" date="2015" name="Nature">
        <title>Complex archaea that bridge the gap between prokaryotes and eukaryotes.</title>
        <authorList>
            <person name="Spang A."/>
            <person name="Saw J.H."/>
            <person name="Jorgensen S.L."/>
            <person name="Zaremba-Niedzwiedzka K."/>
            <person name="Martijn J."/>
            <person name="Lind A.E."/>
            <person name="van Eijk R."/>
            <person name="Schleper C."/>
            <person name="Guy L."/>
            <person name="Ettema T.J."/>
        </authorList>
    </citation>
    <scope>NUCLEOTIDE SEQUENCE</scope>
</reference>